<feature type="active site" description="Proton donor" evidence="15">
    <location>
        <position position="93"/>
    </location>
</feature>
<feature type="region of interest" description="Disordered" evidence="18">
    <location>
        <begin position="379"/>
        <end position="405"/>
    </location>
</feature>
<evidence type="ECO:0000256" key="9">
    <source>
        <dbReference type="ARBA" id="ARBA00022857"/>
    </source>
</evidence>
<dbReference type="GO" id="GO:0008270">
    <property type="term" value="F:zinc ion binding"/>
    <property type="evidence" value="ECO:0007669"/>
    <property type="project" value="InterPro"/>
</dbReference>
<evidence type="ECO:0000256" key="14">
    <source>
        <dbReference type="PIRNR" id="PIRNR006769"/>
    </source>
</evidence>
<dbReference type="SUPFAM" id="SSF53927">
    <property type="entry name" value="Cytidine deaminase-like"/>
    <property type="match status" value="1"/>
</dbReference>
<keyword evidence="14" id="KW-0378">Hydrolase</keyword>
<protein>
    <recommendedName>
        <fullName evidence="14">Riboflavin biosynthesis protein RibD</fullName>
    </recommendedName>
    <domain>
        <recommendedName>
            <fullName evidence="14">Diaminohydroxyphosphoribosylaminopyrimidine deaminase</fullName>
            <shortName evidence="14">DRAP deaminase</shortName>
            <ecNumber evidence="14">3.5.4.26</ecNumber>
        </recommendedName>
        <alternativeName>
            <fullName evidence="14">Riboflavin-specific deaminase</fullName>
        </alternativeName>
    </domain>
    <domain>
        <recommendedName>
            <fullName evidence="14">5-amino-6-(5-phosphoribosylamino)uracil reductase</fullName>
            <ecNumber evidence="14">1.1.1.193</ecNumber>
        </recommendedName>
        <alternativeName>
            <fullName evidence="14">HTP reductase</fullName>
        </alternativeName>
    </domain>
</protein>
<dbReference type="PIRSF" id="PIRSF006769">
    <property type="entry name" value="RibD"/>
    <property type="match status" value="1"/>
</dbReference>
<accession>A0A511YUL1</accession>
<evidence type="ECO:0000256" key="8">
    <source>
        <dbReference type="ARBA" id="ARBA00022833"/>
    </source>
</evidence>
<dbReference type="InterPro" id="IPR002125">
    <property type="entry name" value="CMP_dCMP_dom"/>
</dbReference>
<dbReference type="AlphaFoldDB" id="A0A511YUL1"/>
<feature type="binding site" evidence="16">
    <location>
        <position position="239"/>
    </location>
    <ligand>
        <name>NADP(+)</name>
        <dbReference type="ChEBI" id="CHEBI:58349"/>
    </ligand>
</feature>
<evidence type="ECO:0000313" key="20">
    <source>
        <dbReference type="EMBL" id="GEN78884.1"/>
    </source>
</evidence>
<evidence type="ECO:0000256" key="15">
    <source>
        <dbReference type="PIRSR" id="PIRSR006769-1"/>
    </source>
</evidence>
<evidence type="ECO:0000256" key="12">
    <source>
        <dbReference type="ARBA" id="ARBA00049861"/>
    </source>
</evidence>
<comment type="pathway">
    <text evidence="2 14">Cofactor biosynthesis; riboflavin biosynthesis; 5-amino-6-(D-ribitylamino)uracil from GTP: step 2/4.</text>
</comment>
<dbReference type="Proteomes" id="UP000321484">
    <property type="component" value="Unassembled WGS sequence"/>
</dbReference>
<comment type="catalytic activity">
    <reaction evidence="13 14">
        <text>2,5-diamino-6-hydroxy-4-(5-phosphoribosylamino)-pyrimidine + H2O + H(+) = 5-amino-6-(5-phospho-D-ribosylamino)uracil + NH4(+)</text>
        <dbReference type="Rhea" id="RHEA:21868"/>
        <dbReference type="ChEBI" id="CHEBI:15377"/>
        <dbReference type="ChEBI" id="CHEBI:15378"/>
        <dbReference type="ChEBI" id="CHEBI:28938"/>
        <dbReference type="ChEBI" id="CHEBI:58453"/>
        <dbReference type="ChEBI" id="CHEBI:58614"/>
        <dbReference type="EC" id="3.5.4.26"/>
    </reaction>
</comment>
<dbReference type="InterPro" id="IPR004794">
    <property type="entry name" value="Eubact_RibD"/>
</dbReference>
<keyword evidence="11" id="KW-0511">Multifunctional enzyme</keyword>
<evidence type="ECO:0000313" key="21">
    <source>
        <dbReference type="Proteomes" id="UP000321484"/>
    </source>
</evidence>
<evidence type="ECO:0000256" key="18">
    <source>
        <dbReference type="SAM" id="MobiDB-lite"/>
    </source>
</evidence>
<dbReference type="NCBIfam" id="TIGR00326">
    <property type="entry name" value="eubact_ribD"/>
    <property type="match status" value="1"/>
</dbReference>
<dbReference type="GO" id="GO:0008703">
    <property type="term" value="F:5-amino-6-(5-phosphoribosylamino)uracil reductase activity"/>
    <property type="evidence" value="ECO:0007669"/>
    <property type="project" value="UniProtKB-EC"/>
</dbReference>
<dbReference type="CDD" id="cd01284">
    <property type="entry name" value="Riboflavin_deaminase-reductase"/>
    <property type="match status" value="1"/>
</dbReference>
<feature type="binding site" evidence="16">
    <location>
        <position position="211"/>
    </location>
    <ligand>
        <name>substrate</name>
    </ligand>
</feature>
<evidence type="ECO:0000256" key="1">
    <source>
        <dbReference type="ARBA" id="ARBA00002151"/>
    </source>
</evidence>
<comment type="function">
    <text evidence="1 14">Converts 2,5-diamino-6-(ribosylamino)-4(3h)-pyrimidinone 5'-phosphate into 5-amino-6-(ribosylamino)-2,4(1h,3h)-pyrimidinedione 5'-phosphate.</text>
</comment>
<proteinExistence type="inferred from homology"/>
<keyword evidence="10 14" id="KW-0560">Oxidoreductase</keyword>
<feature type="binding site" evidence="17">
    <location>
        <position position="91"/>
    </location>
    <ligand>
        <name>Zn(2+)</name>
        <dbReference type="ChEBI" id="CHEBI:29105"/>
        <note>catalytic</note>
    </ligand>
</feature>
<comment type="catalytic activity">
    <reaction evidence="12 14">
        <text>5-amino-6-(5-phospho-D-ribitylamino)uracil + NADP(+) = 5-amino-6-(5-phospho-D-ribosylamino)uracil + NADPH + H(+)</text>
        <dbReference type="Rhea" id="RHEA:17845"/>
        <dbReference type="ChEBI" id="CHEBI:15378"/>
        <dbReference type="ChEBI" id="CHEBI:57783"/>
        <dbReference type="ChEBI" id="CHEBI:58349"/>
        <dbReference type="ChEBI" id="CHEBI:58421"/>
        <dbReference type="ChEBI" id="CHEBI:58453"/>
        <dbReference type="EC" id="1.1.1.193"/>
    </reaction>
</comment>
<keyword evidence="6 14" id="KW-0686">Riboflavin biosynthesis</keyword>
<evidence type="ECO:0000256" key="11">
    <source>
        <dbReference type="ARBA" id="ARBA00023268"/>
    </source>
</evidence>
<dbReference type="PANTHER" id="PTHR38011">
    <property type="entry name" value="DIHYDROFOLATE REDUCTASE FAMILY PROTEIN (AFU_ORTHOLOGUE AFUA_8G06820)"/>
    <property type="match status" value="1"/>
</dbReference>
<dbReference type="PANTHER" id="PTHR38011:SF7">
    <property type="entry name" value="2,5-DIAMINO-6-RIBOSYLAMINO-4(3H)-PYRIMIDINONE 5'-PHOSPHATE REDUCTASE"/>
    <property type="match status" value="1"/>
</dbReference>
<keyword evidence="7 14" id="KW-0479">Metal-binding</keyword>
<dbReference type="SUPFAM" id="SSF53597">
    <property type="entry name" value="Dihydrofolate reductase-like"/>
    <property type="match status" value="1"/>
</dbReference>
<keyword evidence="9 14" id="KW-0521">NADP</keyword>
<evidence type="ECO:0000256" key="13">
    <source>
        <dbReference type="ARBA" id="ARBA00049886"/>
    </source>
</evidence>
<evidence type="ECO:0000256" key="2">
    <source>
        <dbReference type="ARBA" id="ARBA00004882"/>
    </source>
</evidence>
<comment type="pathway">
    <text evidence="3 14">Cofactor biosynthesis; riboflavin biosynthesis; 5-amino-6-(D-ribitylamino)uracil from GTP: step 3/4.</text>
</comment>
<sequence>MGGALTGRRPCVFLRPRPGAFARGRTTPVGASSQAVHGFAVPAELAAMDRALELARLGPAHGPNPRVGCVLLDADGRTVAEGWHEGAGTLHAEAAAVAAARASGTPTHGTTAVVTLEPCNHTGRTPPCADLLLDAGVDRVVYGLADPNPRAAGGASRLREAGVDVVGGVRQEAAAELLRVWAGAVRAGRPWVTLKLATSLDGRVAAADGSSRWITSEQARAHAHRLRAEVGAIAIGTGTALTDDPALTARTPDGRPAAHQPVRVVVGLRDLPATGRLQGPGGELVHVRSHDPAEVVAVLAEREVRHLLVEGGPTLAAAFLRAGLVDEVVAYLAPVLLGAGPSAVADLGITVVDQALRLRPRSVEQVGPDVVVVAELAAGGEPPLPAPGSPTTVEGPGSGPAREEH</sequence>
<dbReference type="Gene3D" id="3.40.140.10">
    <property type="entry name" value="Cytidine Deaminase, domain 2"/>
    <property type="match status" value="1"/>
</dbReference>
<comment type="similarity">
    <text evidence="4 14">In the N-terminal section; belongs to the cytidine and deoxycytidylate deaminase family.</text>
</comment>
<feature type="binding site" evidence="16">
    <location>
        <position position="213"/>
    </location>
    <ligand>
        <name>NADP(+)</name>
        <dbReference type="ChEBI" id="CHEBI:58349"/>
    </ligand>
</feature>
<evidence type="ECO:0000259" key="19">
    <source>
        <dbReference type="PROSITE" id="PS51747"/>
    </source>
</evidence>
<dbReference type="GO" id="GO:0009231">
    <property type="term" value="P:riboflavin biosynthetic process"/>
    <property type="evidence" value="ECO:0007669"/>
    <property type="project" value="UniProtKB-UniPathway"/>
</dbReference>
<dbReference type="GO" id="GO:0008835">
    <property type="term" value="F:diaminohydroxyphosphoribosylaminopyrimidine deaminase activity"/>
    <property type="evidence" value="ECO:0007669"/>
    <property type="project" value="UniProtKB-EC"/>
</dbReference>
<evidence type="ECO:0000256" key="5">
    <source>
        <dbReference type="ARBA" id="ARBA00007417"/>
    </source>
</evidence>
<dbReference type="PROSITE" id="PS00903">
    <property type="entry name" value="CYT_DCMP_DEAMINASES_1"/>
    <property type="match status" value="1"/>
</dbReference>
<dbReference type="Gene3D" id="3.40.430.10">
    <property type="entry name" value="Dihydrofolate Reductase, subunit A"/>
    <property type="match status" value="2"/>
</dbReference>
<organism evidence="20 21">
    <name type="scientific">Actinotalea fermentans</name>
    <dbReference type="NCBI Taxonomy" id="43671"/>
    <lineage>
        <taxon>Bacteria</taxon>
        <taxon>Bacillati</taxon>
        <taxon>Actinomycetota</taxon>
        <taxon>Actinomycetes</taxon>
        <taxon>Micrococcales</taxon>
        <taxon>Cellulomonadaceae</taxon>
        <taxon>Actinotalea</taxon>
    </lineage>
</organism>
<evidence type="ECO:0000256" key="10">
    <source>
        <dbReference type="ARBA" id="ARBA00023002"/>
    </source>
</evidence>
<feature type="binding site" evidence="17">
    <location>
        <position position="119"/>
    </location>
    <ligand>
        <name>Zn(2+)</name>
        <dbReference type="ChEBI" id="CHEBI:29105"/>
        <note>catalytic</note>
    </ligand>
</feature>
<evidence type="ECO:0000256" key="6">
    <source>
        <dbReference type="ARBA" id="ARBA00022619"/>
    </source>
</evidence>
<evidence type="ECO:0000256" key="16">
    <source>
        <dbReference type="PIRSR" id="PIRSR006769-2"/>
    </source>
</evidence>
<feature type="binding site" evidence="16">
    <location>
        <position position="250"/>
    </location>
    <ligand>
        <name>substrate</name>
    </ligand>
</feature>
<evidence type="ECO:0000256" key="17">
    <source>
        <dbReference type="PIRSR" id="PIRSR006769-3"/>
    </source>
</evidence>
<feature type="binding site" evidence="16">
    <location>
        <position position="310"/>
    </location>
    <ligand>
        <name>substrate</name>
    </ligand>
</feature>
<evidence type="ECO:0000256" key="3">
    <source>
        <dbReference type="ARBA" id="ARBA00004910"/>
    </source>
</evidence>
<dbReference type="EC" id="3.5.4.26" evidence="14"/>
<comment type="caution">
    <text evidence="20">The sequence shown here is derived from an EMBL/GenBank/DDBJ whole genome shotgun (WGS) entry which is preliminary data.</text>
</comment>
<evidence type="ECO:0000256" key="7">
    <source>
        <dbReference type="ARBA" id="ARBA00022723"/>
    </source>
</evidence>
<feature type="domain" description="CMP/dCMP-type deaminase" evidence="19">
    <location>
        <begin position="42"/>
        <end position="166"/>
    </location>
</feature>
<dbReference type="EC" id="1.1.1.193" evidence="14"/>
<dbReference type="InterPro" id="IPR016192">
    <property type="entry name" value="APOBEC/CMP_deaminase_Zn-bd"/>
</dbReference>
<feature type="binding site" evidence="16">
    <location>
        <position position="197"/>
    </location>
    <ligand>
        <name>NADP(+)</name>
        <dbReference type="ChEBI" id="CHEBI:58349"/>
    </ligand>
</feature>
<feature type="binding site" evidence="16">
    <location>
        <begin position="312"/>
        <end position="318"/>
    </location>
    <ligand>
        <name>NADP(+)</name>
        <dbReference type="ChEBI" id="CHEBI:58349"/>
    </ligand>
</feature>
<reference evidence="20 21" key="1">
    <citation type="submission" date="2019-07" db="EMBL/GenBank/DDBJ databases">
        <title>Whole genome shotgun sequence of Actinotalea fermentans NBRC 105374.</title>
        <authorList>
            <person name="Hosoyama A."/>
            <person name="Uohara A."/>
            <person name="Ohji S."/>
            <person name="Ichikawa N."/>
        </authorList>
    </citation>
    <scope>NUCLEOTIDE SEQUENCE [LARGE SCALE GENOMIC DNA]</scope>
    <source>
        <strain evidence="20 21">NBRC 105374</strain>
    </source>
</reference>
<dbReference type="InterPro" id="IPR016193">
    <property type="entry name" value="Cytidine_deaminase-like"/>
</dbReference>
<name>A0A511YUL1_9CELL</name>
<dbReference type="Pfam" id="PF00383">
    <property type="entry name" value="dCMP_cyt_deam_1"/>
    <property type="match status" value="1"/>
</dbReference>
<feature type="binding site" evidence="17">
    <location>
        <position position="128"/>
    </location>
    <ligand>
        <name>Zn(2+)</name>
        <dbReference type="ChEBI" id="CHEBI:29105"/>
        <note>catalytic</note>
    </ligand>
</feature>
<keyword evidence="8 14" id="KW-0862">Zinc</keyword>
<dbReference type="EMBL" id="BJYK01000001">
    <property type="protein sequence ID" value="GEN78884.1"/>
    <property type="molecule type" value="Genomic_DNA"/>
</dbReference>
<dbReference type="PROSITE" id="PS51747">
    <property type="entry name" value="CYT_DCMP_DEAMINASES_2"/>
    <property type="match status" value="1"/>
</dbReference>
<feature type="binding site" evidence="16">
    <location>
        <position position="243"/>
    </location>
    <ligand>
        <name>NADP(+)</name>
        <dbReference type="ChEBI" id="CHEBI:58349"/>
    </ligand>
</feature>
<comment type="similarity">
    <text evidence="5 14">In the C-terminal section; belongs to the HTP reductase family.</text>
</comment>
<gene>
    <name evidence="20" type="ORF">AFE02nite_06180</name>
</gene>
<dbReference type="InterPro" id="IPR024072">
    <property type="entry name" value="DHFR-like_dom_sf"/>
</dbReference>
<dbReference type="Pfam" id="PF01872">
    <property type="entry name" value="RibD_C"/>
    <property type="match status" value="1"/>
</dbReference>
<dbReference type="InterPro" id="IPR002734">
    <property type="entry name" value="RibDG_C"/>
</dbReference>
<comment type="cofactor">
    <cofactor evidence="14 17">
        <name>Zn(2+)</name>
        <dbReference type="ChEBI" id="CHEBI:29105"/>
    </cofactor>
    <text evidence="14 17">Binds 1 zinc ion.</text>
</comment>
<feature type="binding site" evidence="16">
    <location>
        <position position="247"/>
    </location>
    <ligand>
        <name>substrate</name>
    </ligand>
</feature>
<feature type="binding site" evidence="16">
    <location>
        <position position="227"/>
    </location>
    <ligand>
        <name>substrate</name>
    </ligand>
</feature>
<dbReference type="InterPro" id="IPR050765">
    <property type="entry name" value="Riboflavin_Biosynth_HTPR"/>
</dbReference>
<keyword evidence="21" id="KW-1185">Reference proteome</keyword>
<evidence type="ECO:0000256" key="4">
    <source>
        <dbReference type="ARBA" id="ARBA00005259"/>
    </source>
</evidence>
<dbReference type="UniPathway" id="UPA00275">
    <property type="reaction ID" value="UER00401"/>
</dbReference>